<sequence>MKMHKRLAFVDTLRGIAVLSVVLQHTLEQIVLNQPTGTYYWTFHYALGEYFNFGRFGVVLFFFVSGFVIPYSFPNSAAPVRDFAISRFFRLYPAYWLSIVVLLVLSPAIEGKTFPSSHVLANVTMFQMFMGVPNIRIAYWTLTVELIFYISCICLFATGFLTRRLTALQIVIATCIIGIVAFPVVKIHAVWGVLELALDLTAMFFGKVIRDTVMEGKLNWRHVGICALLYVIFAAGVTYRRYGVDYQENFFCAYGMGAAYIVAAFVFIGFAALGEKAAWRFMSFVGMISYSIYLMGSFAMIVIFYYLGAGSGPMQWLLFTVAVIAASILVSWLTYLAIEKPSIRFGQRFRSPRSFASVSLQSPLRSQVAE</sequence>
<reference evidence="3" key="2">
    <citation type="submission" date="2022-12" db="EMBL/GenBank/DDBJ databases">
        <authorList>
            <person name="Sun Q."/>
            <person name="Zhou Y."/>
        </authorList>
    </citation>
    <scope>NUCLEOTIDE SEQUENCE</scope>
    <source>
        <strain evidence="3">CGMCC 1.15034</strain>
    </source>
</reference>
<dbReference type="AlphaFoldDB" id="A0AA88BAJ1"/>
<dbReference type="InterPro" id="IPR002656">
    <property type="entry name" value="Acyl_transf_3_dom"/>
</dbReference>
<dbReference type="PANTHER" id="PTHR23028:SF53">
    <property type="entry name" value="ACYL_TRANSF_3 DOMAIN-CONTAINING PROTEIN"/>
    <property type="match status" value="1"/>
</dbReference>
<dbReference type="GO" id="GO:0016020">
    <property type="term" value="C:membrane"/>
    <property type="evidence" value="ECO:0007669"/>
    <property type="project" value="TreeGrafter"/>
</dbReference>
<dbReference type="Pfam" id="PF01757">
    <property type="entry name" value="Acyl_transf_3"/>
    <property type="match status" value="1"/>
</dbReference>
<evidence type="ECO:0000313" key="3">
    <source>
        <dbReference type="EMBL" id="GGI29506.1"/>
    </source>
</evidence>
<feature type="transmembrane region" description="Helical" evidence="1">
    <location>
        <begin position="314"/>
        <end position="338"/>
    </location>
</feature>
<feature type="transmembrane region" description="Helical" evidence="1">
    <location>
        <begin position="285"/>
        <end position="308"/>
    </location>
</feature>
<keyword evidence="1" id="KW-1133">Transmembrane helix</keyword>
<dbReference type="EMBL" id="BMHC01000015">
    <property type="protein sequence ID" value="GGI29506.1"/>
    <property type="molecule type" value="Genomic_DNA"/>
</dbReference>
<evidence type="ECO:0000256" key="1">
    <source>
        <dbReference type="SAM" id="Phobius"/>
    </source>
</evidence>
<feature type="transmembrane region" description="Helical" evidence="1">
    <location>
        <begin position="251"/>
        <end position="273"/>
    </location>
</feature>
<dbReference type="PANTHER" id="PTHR23028">
    <property type="entry name" value="ACETYLTRANSFERASE"/>
    <property type="match status" value="1"/>
</dbReference>
<organism evidence="3 4">
    <name type="scientific">Bradyrhizobium guangdongense</name>
    <dbReference type="NCBI Taxonomy" id="1325090"/>
    <lineage>
        <taxon>Bacteria</taxon>
        <taxon>Pseudomonadati</taxon>
        <taxon>Pseudomonadota</taxon>
        <taxon>Alphaproteobacteria</taxon>
        <taxon>Hyphomicrobiales</taxon>
        <taxon>Nitrobacteraceae</taxon>
        <taxon>Bradyrhizobium</taxon>
    </lineage>
</organism>
<protein>
    <submittedName>
        <fullName evidence="3">Acyltransferase</fullName>
    </submittedName>
</protein>
<name>A0AA88BAJ1_9BRAD</name>
<dbReference type="GO" id="GO:0000271">
    <property type="term" value="P:polysaccharide biosynthetic process"/>
    <property type="evidence" value="ECO:0007669"/>
    <property type="project" value="TreeGrafter"/>
</dbReference>
<dbReference type="InterPro" id="IPR050879">
    <property type="entry name" value="Acyltransferase_3"/>
</dbReference>
<evidence type="ECO:0000259" key="2">
    <source>
        <dbReference type="Pfam" id="PF01757"/>
    </source>
</evidence>
<reference evidence="3" key="1">
    <citation type="journal article" date="2014" name="Int. J. Syst. Evol. Microbiol.">
        <title>Complete genome sequence of Corynebacterium casei LMG S-19264T (=DSM 44701T), isolated from a smear-ripened cheese.</title>
        <authorList>
            <consortium name="US DOE Joint Genome Institute (JGI-PGF)"/>
            <person name="Walter F."/>
            <person name="Albersmeier A."/>
            <person name="Kalinowski J."/>
            <person name="Ruckert C."/>
        </authorList>
    </citation>
    <scope>NUCLEOTIDE SEQUENCE</scope>
    <source>
        <strain evidence="3">CGMCC 1.15034</strain>
    </source>
</reference>
<feature type="transmembrane region" description="Helical" evidence="1">
    <location>
        <begin position="52"/>
        <end position="71"/>
    </location>
</feature>
<feature type="transmembrane region" description="Helical" evidence="1">
    <location>
        <begin position="92"/>
        <end position="109"/>
    </location>
</feature>
<evidence type="ECO:0000313" key="4">
    <source>
        <dbReference type="Proteomes" id="UP000625079"/>
    </source>
</evidence>
<accession>A0AA88BAJ1</accession>
<feature type="transmembrane region" description="Helical" evidence="1">
    <location>
        <begin position="218"/>
        <end position="239"/>
    </location>
</feature>
<keyword evidence="1" id="KW-0812">Transmembrane</keyword>
<feature type="transmembrane region" description="Helical" evidence="1">
    <location>
        <begin position="165"/>
        <end position="182"/>
    </location>
</feature>
<keyword evidence="1" id="KW-0472">Membrane</keyword>
<keyword evidence="3" id="KW-0012">Acyltransferase</keyword>
<feature type="domain" description="Acyltransferase 3" evidence="2">
    <location>
        <begin position="8"/>
        <end position="335"/>
    </location>
</feature>
<dbReference type="GO" id="GO:0016747">
    <property type="term" value="F:acyltransferase activity, transferring groups other than amino-acyl groups"/>
    <property type="evidence" value="ECO:0007669"/>
    <property type="project" value="InterPro"/>
</dbReference>
<feature type="transmembrane region" description="Helical" evidence="1">
    <location>
        <begin position="137"/>
        <end position="158"/>
    </location>
</feature>
<gene>
    <name evidence="3" type="ORF">GCM10010987_54760</name>
</gene>
<keyword evidence="3" id="KW-0808">Transferase</keyword>
<dbReference type="Proteomes" id="UP000625079">
    <property type="component" value="Unassembled WGS sequence"/>
</dbReference>
<proteinExistence type="predicted"/>
<comment type="caution">
    <text evidence="3">The sequence shown here is derived from an EMBL/GenBank/DDBJ whole genome shotgun (WGS) entry which is preliminary data.</text>
</comment>